<proteinExistence type="predicted"/>
<dbReference type="Proteomes" id="UP000786693">
    <property type="component" value="Unassembled WGS sequence"/>
</dbReference>
<accession>A0ABQ4NJN6</accession>
<evidence type="ECO:0000313" key="2">
    <source>
        <dbReference type="Proteomes" id="UP000786693"/>
    </source>
</evidence>
<sequence length="68" mass="7842">MDKRFYALRPSEEEAMQLAECIPDRYREEVRGLLARNDAGRQNPVGLRGLVWGPNSERLLWLGPSPFL</sequence>
<name>A0ABQ4NJN6_9RHOB</name>
<dbReference type="EMBL" id="BPFH01000002">
    <property type="protein sequence ID" value="GIT94616.1"/>
    <property type="molecule type" value="Genomic_DNA"/>
</dbReference>
<keyword evidence="2" id="KW-1185">Reference proteome</keyword>
<organism evidence="1 2">
    <name type="scientific">Jannaschia pagri</name>
    <dbReference type="NCBI Taxonomy" id="2829797"/>
    <lineage>
        <taxon>Bacteria</taxon>
        <taxon>Pseudomonadati</taxon>
        <taxon>Pseudomonadota</taxon>
        <taxon>Alphaproteobacteria</taxon>
        <taxon>Rhodobacterales</taxon>
        <taxon>Roseobacteraceae</taxon>
        <taxon>Jannaschia</taxon>
    </lineage>
</organism>
<evidence type="ECO:0000313" key="1">
    <source>
        <dbReference type="EMBL" id="GIT94616.1"/>
    </source>
</evidence>
<protein>
    <submittedName>
        <fullName evidence="1">Uncharacterized protein</fullName>
    </submittedName>
</protein>
<gene>
    <name evidence="1" type="ORF">JANAI62_12390</name>
</gene>
<reference evidence="1 2" key="1">
    <citation type="submission" date="2021-05" db="EMBL/GenBank/DDBJ databases">
        <title>Bacteria Genome sequencing.</title>
        <authorList>
            <person name="Takabe Y."/>
            <person name="Nakajima Y."/>
            <person name="Suzuki S."/>
            <person name="Shiozaki T."/>
        </authorList>
    </citation>
    <scope>NUCLEOTIDE SEQUENCE [LARGE SCALE GENOMIC DNA]</scope>
    <source>
        <strain evidence="1 2">AI_62</strain>
    </source>
</reference>
<comment type="caution">
    <text evidence="1">The sequence shown here is derived from an EMBL/GenBank/DDBJ whole genome shotgun (WGS) entry which is preliminary data.</text>
</comment>